<evidence type="ECO:0000313" key="9">
    <source>
        <dbReference type="Proteomes" id="UP000054342"/>
    </source>
</evidence>
<keyword evidence="5" id="KW-0862">Zinc</keyword>
<dbReference type="InterPro" id="IPR007219">
    <property type="entry name" value="XnlR_reg_dom"/>
</dbReference>
<dbReference type="GeneID" id="25330676"/>
<gene>
    <name evidence="8" type="ORF">PV05_08768</name>
</gene>
<comment type="subcellular location">
    <subcellularLocation>
        <location evidence="1">Nucleus</location>
    </subcellularLocation>
</comment>
<keyword evidence="9" id="KW-1185">Reference proteome</keyword>
<feature type="domain" description="Xylanolytic transcriptional activator regulatory" evidence="7">
    <location>
        <begin position="124"/>
        <end position="342"/>
    </location>
</feature>
<keyword evidence="3" id="KW-0677">Repeat</keyword>
<dbReference type="HOGENOM" id="CLU_024140_0_0_1"/>
<dbReference type="GO" id="GO:0005634">
    <property type="term" value="C:nucleus"/>
    <property type="evidence" value="ECO:0007669"/>
    <property type="project" value="UniProtKB-SubCell"/>
</dbReference>
<dbReference type="CDD" id="cd12148">
    <property type="entry name" value="fungal_TF_MHR"/>
    <property type="match status" value="1"/>
</dbReference>
<dbReference type="GO" id="GO:0008270">
    <property type="term" value="F:zinc ion binding"/>
    <property type="evidence" value="ECO:0007669"/>
    <property type="project" value="UniProtKB-KW"/>
</dbReference>
<evidence type="ECO:0000256" key="4">
    <source>
        <dbReference type="ARBA" id="ARBA00022771"/>
    </source>
</evidence>
<name>A0A0D2BKY4_9EURO</name>
<dbReference type="EMBL" id="KN847321">
    <property type="protein sequence ID" value="KIW53176.1"/>
    <property type="molecule type" value="Genomic_DNA"/>
</dbReference>
<dbReference type="GO" id="GO:0000785">
    <property type="term" value="C:chromatin"/>
    <property type="evidence" value="ECO:0007669"/>
    <property type="project" value="TreeGrafter"/>
</dbReference>
<dbReference type="InterPro" id="IPR051059">
    <property type="entry name" value="VerF-like"/>
</dbReference>
<accession>A0A0D2BKY4</accession>
<evidence type="ECO:0000256" key="5">
    <source>
        <dbReference type="ARBA" id="ARBA00022833"/>
    </source>
</evidence>
<dbReference type="GO" id="GO:0006351">
    <property type="term" value="P:DNA-templated transcription"/>
    <property type="evidence" value="ECO:0007669"/>
    <property type="project" value="InterPro"/>
</dbReference>
<proteinExistence type="predicted"/>
<keyword evidence="2" id="KW-0479">Metal-binding</keyword>
<dbReference type="RefSeq" id="XP_013313760.1">
    <property type="nucleotide sequence ID" value="XM_013458306.1"/>
</dbReference>
<dbReference type="PANTHER" id="PTHR40626">
    <property type="entry name" value="MIP31509P"/>
    <property type="match status" value="1"/>
</dbReference>
<evidence type="ECO:0000256" key="6">
    <source>
        <dbReference type="ARBA" id="ARBA00023242"/>
    </source>
</evidence>
<organism evidence="8 9">
    <name type="scientific">Exophiala xenobiotica</name>
    <dbReference type="NCBI Taxonomy" id="348802"/>
    <lineage>
        <taxon>Eukaryota</taxon>
        <taxon>Fungi</taxon>
        <taxon>Dikarya</taxon>
        <taxon>Ascomycota</taxon>
        <taxon>Pezizomycotina</taxon>
        <taxon>Eurotiomycetes</taxon>
        <taxon>Chaetothyriomycetidae</taxon>
        <taxon>Chaetothyriales</taxon>
        <taxon>Herpotrichiellaceae</taxon>
        <taxon>Exophiala</taxon>
    </lineage>
</organism>
<dbReference type="OrthoDB" id="3945418at2759"/>
<dbReference type="GO" id="GO:0000981">
    <property type="term" value="F:DNA-binding transcription factor activity, RNA polymerase II-specific"/>
    <property type="evidence" value="ECO:0007669"/>
    <property type="project" value="InterPro"/>
</dbReference>
<dbReference type="STRING" id="348802.A0A0D2BKY4"/>
<dbReference type="PANTHER" id="PTHR40626:SF14">
    <property type="entry name" value="C2H2 TYPE ZINC FINGER DOMAIN PROTEIN (AFU_ORTHOLOGUE AFUA_1G02360)"/>
    <property type="match status" value="1"/>
</dbReference>
<dbReference type="Pfam" id="PF04082">
    <property type="entry name" value="Fungal_trans"/>
    <property type="match status" value="1"/>
</dbReference>
<keyword evidence="6" id="KW-0539">Nucleus</keyword>
<reference evidence="8 9" key="1">
    <citation type="submission" date="2015-01" db="EMBL/GenBank/DDBJ databases">
        <title>The Genome Sequence of Exophiala xenobiotica CBS118157.</title>
        <authorList>
            <consortium name="The Broad Institute Genomics Platform"/>
            <person name="Cuomo C."/>
            <person name="de Hoog S."/>
            <person name="Gorbushina A."/>
            <person name="Stielow B."/>
            <person name="Teixiera M."/>
            <person name="Abouelleil A."/>
            <person name="Chapman S.B."/>
            <person name="Priest M."/>
            <person name="Young S.K."/>
            <person name="Wortman J."/>
            <person name="Nusbaum C."/>
            <person name="Birren B."/>
        </authorList>
    </citation>
    <scope>NUCLEOTIDE SEQUENCE [LARGE SCALE GENOMIC DNA]</scope>
    <source>
        <strain evidence="8 9">CBS 118157</strain>
    </source>
</reference>
<dbReference type="Proteomes" id="UP000054342">
    <property type="component" value="Unassembled WGS sequence"/>
</dbReference>
<evidence type="ECO:0000313" key="8">
    <source>
        <dbReference type="EMBL" id="KIW53176.1"/>
    </source>
</evidence>
<dbReference type="AlphaFoldDB" id="A0A0D2BKY4"/>
<evidence type="ECO:0000256" key="1">
    <source>
        <dbReference type="ARBA" id="ARBA00004123"/>
    </source>
</evidence>
<evidence type="ECO:0000259" key="7">
    <source>
        <dbReference type="Pfam" id="PF04082"/>
    </source>
</evidence>
<dbReference type="GO" id="GO:0000978">
    <property type="term" value="F:RNA polymerase II cis-regulatory region sequence-specific DNA binding"/>
    <property type="evidence" value="ECO:0007669"/>
    <property type="project" value="InterPro"/>
</dbReference>
<evidence type="ECO:0000256" key="3">
    <source>
        <dbReference type="ARBA" id="ARBA00022737"/>
    </source>
</evidence>
<evidence type="ECO:0000256" key="2">
    <source>
        <dbReference type="ARBA" id="ARBA00022723"/>
    </source>
</evidence>
<keyword evidence="4" id="KW-0863">Zinc-finger</keyword>
<protein>
    <recommendedName>
        <fullName evidence="7">Xylanolytic transcriptional activator regulatory domain-containing protein</fullName>
    </recommendedName>
</protein>
<sequence>MIHTAPPSSAYAPVLEVRDDTLLDTDETFSLNWPDSADLLNSILSTDFTTLPSVEILPSHAIVRGGSELAPVSPWLTSDTSPGQLHGGNHAVQNLSQMINSLSADVTLEAQTTGFTSVFLDGCLHMFFTQFVPSFPIVHAPTFVFRDWTHPLLLNAIALGSLFMGKNDYITKGEILWRLAHTAVATSWHTLIKHRGPYDSCNGIQLVLTALLGQAYATLSQNITLRTTAQVFHSLGFYWARWAGMYDLEDVEETASFDPFDSQVSLEHKWKVWAAKETKLRALLGHYILDGQISAYSGGPTCQRHTSHSLPMPCGDSIFEAPTAVAWKEKMLAGRQKMPNFAQLFNSVMSQNVHVRHLGSSLTLFTACIILEGLKSLVAEQSKAGVDVIGVPSRLDISRGLGRLHTFIEQSLSMSEVAKKVILLRWHTIGIDSATDFNWFCRALCRQNNVEQRVVGGRKTPTLDLRYWVQTPQARLALLHATTIRHMIHELPLNQAQTIHVPMAVFAAGMIYCGFLLGAISTIAVPEDCSWESLMLLDLDMSDHTTSDDLDAQARQYLNGTFSNAQRQNNILYDVSLFSTFLKNLGQLWGVSTHMHKILEQLSSIYD</sequence>